<feature type="domain" description="J" evidence="2">
    <location>
        <begin position="115"/>
        <end position="178"/>
    </location>
</feature>
<proteinExistence type="predicted"/>
<dbReference type="PRINTS" id="PR00625">
    <property type="entry name" value="JDOMAIN"/>
</dbReference>
<evidence type="ECO:0000256" key="1">
    <source>
        <dbReference type="SAM" id="MobiDB-lite"/>
    </source>
</evidence>
<dbReference type="Pfam" id="PF00226">
    <property type="entry name" value="DnaJ"/>
    <property type="match status" value="1"/>
</dbReference>
<dbReference type="PANTHER" id="PTHR24074">
    <property type="entry name" value="CO-CHAPERONE PROTEIN DJLA"/>
    <property type="match status" value="1"/>
</dbReference>
<dbReference type="EMBL" id="JACICF010000001">
    <property type="protein sequence ID" value="MBB3763650.1"/>
    <property type="molecule type" value="Genomic_DNA"/>
</dbReference>
<dbReference type="SMART" id="SM00271">
    <property type="entry name" value="DnaJ"/>
    <property type="match status" value="1"/>
</dbReference>
<keyword evidence="4" id="KW-1185">Reference proteome</keyword>
<dbReference type="AlphaFoldDB" id="A0A839YYU8"/>
<dbReference type="InterPro" id="IPR050817">
    <property type="entry name" value="DjlA_DnaK_co-chaperone"/>
</dbReference>
<evidence type="ECO:0000313" key="3">
    <source>
        <dbReference type="EMBL" id="MBB3763650.1"/>
    </source>
</evidence>
<feature type="region of interest" description="Disordered" evidence="1">
    <location>
        <begin position="82"/>
        <end position="110"/>
    </location>
</feature>
<dbReference type="CDD" id="cd06257">
    <property type="entry name" value="DnaJ"/>
    <property type="match status" value="1"/>
</dbReference>
<sequence>MARQRRSDDWGFPRWRSYGDKGSEAAKVRLCDRVNCNEPGTCPAPKAPNKPERWYFCEKHAGEYNKGWNYFAGLDKDEAARRAAEENRDASAFRQSAHYQWAGPGDGSRSRDEMRALDILGLDPDAEFETIRKAYRAMAKQLHPDVNPDDEEAALEFQKVQAAYDVLKKAEEQRQALG</sequence>
<name>A0A839YYU8_9SPHN</name>
<organism evidence="3 4">
    <name type="scientific">Sphingomicrobium lutaoense</name>
    <dbReference type="NCBI Taxonomy" id="515949"/>
    <lineage>
        <taxon>Bacteria</taxon>
        <taxon>Pseudomonadati</taxon>
        <taxon>Pseudomonadota</taxon>
        <taxon>Alphaproteobacteria</taxon>
        <taxon>Sphingomonadales</taxon>
        <taxon>Sphingomonadaceae</taxon>
        <taxon>Sphingomicrobium</taxon>
    </lineage>
</organism>
<accession>A0A839YYU8</accession>
<evidence type="ECO:0000259" key="2">
    <source>
        <dbReference type="PROSITE" id="PS50076"/>
    </source>
</evidence>
<evidence type="ECO:0000313" key="4">
    <source>
        <dbReference type="Proteomes" id="UP000578569"/>
    </source>
</evidence>
<reference evidence="3 4" key="1">
    <citation type="submission" date="2020-08" db="EMBL/GenBank/DDBJ databases">
        <title>Genomic Encyclopedia of Type Strains, Phase IV (KMG-IV): sequencing the most valuable type-strain genomes for metagenomic binning, comparative biology and taxonomic classification.</title>
        <authorList>
            <person name="Goeker M."/>
        </authorList>
    </citation>
    <scope>NUCLEOTIDE SEQUENCE [LARGE SCALE GENOMIC DNA]</scope>
    <source>
        <strain evidence="3 4">DSM 24194</strain>
    </source>
</reference>
<gene>
    <name evidence="3" type="ORF">FHS50_000673</name>
</gene>
<dbReference type="InterPro" id="IPR036869">
    <property type="entry name" value="J_dom_sf"/>
</dbReference>
<dbReference type="InterPro" id="IPR001623">
    <property type="entry name" value="DnaJ_domain"/>
</dbReference>
<dbReference type="PROSITE" id="PS50076">
    <property type="entry name" value="DNAJ_2"/>
    <property type="match status" value="1"/>
</dbReference>
<protein>
    <recommendedName>
        <fullName evidence="2">J domain-containing protein</fullName>
    </recommendedName>
</protein>
<dbReference type="Proteomes" id="UP000578569">
    <property type="component" value="Unassembled WGS sequence"/>
</dbReference>
<feature type="compositionally biased region" description="Basic and acidic residues" evidence="1">
    <location>
        <begin position="82"/>
        <end position="91"/>
    </location>
</feature>
<dbReference type="RefSeq" id="WP_183932977.1">
    <property type="nucleotide sequence ID" value="NZ_JACICF010000001.1"/>
</dbReference>
<comment type="caution">
    <text evidence="3">The sequence shown here is derived from an EMBL/GenBank/DDBJ whole genome shotgun (WGS) entry which is preliminary data.</text>
</comment>
<dbReference type="SUPFAM" id="SSF46565">
    <property type="entry name" value="Chaperone J-domain"/>
    <property type="match status" value="1"/>
</dbReference>
<dbReference type="Gene3D" id="1.10.287.110">
    <property type="entry name" value="DnaJ domain"/>
    <property type="match status" value="1"/>
</dbReference>